<keyword evidence="11" id="KW-1185">Reference proteome</keyword>
<dbReference type="GO" id="GO:0005737">
    <property type="term" value="C:cytoplasm"/>
    <property type="evidence" value="ECO:0007669"/>
    <property type="project" value="UniProtKB-SubCell"/>
</dbReference>
<dbReference type="GO" id="GO:0008652">
    <property type="term" value="P:amino acid biosynthetic process"/>
    <property type="evidence" value="ECO:0007669"/>
    <property type="project" value="UniProtKB-KW"/>
</dbReference>
<comment type="catalytic activity">
    <reaction evidence="1">
        <text>chorismate = prephenate</text>
        <dbReference type="Rhea" id="RHEA:13897"/>
        <dbReference type="ChEBI" id="CHEBI:29748"/>
        <dbReference type="ChEBI" id="CHEBI:29934"/>
        <dbReference type="EC" id="5.4.99.5"/>
    </reaction>
</comment>
<protein>
    <recommendedName>
        <fullName evidence="4">chorismate mutase</fullName>
        <ecNumber evidence="4">5.4.99.5</ecNumber>
    </recommendedName>
</protein>
<comment type="pathway">
    <text evidence="3">Metabolic intermediate biosynthesis; prephenate biosynthesis; prephenate from chorismate: step 1/1.</text>
</comment>
<dbReference type="AlphaFoldDB" id="A0A7N2KUH7"/>
<name>A0A7N2KUH7_QUELO</name>
<feature type="domain" description="Chorismate mutase" evidence="9">
    <location>
        <begin position="217"/>
        <end position="327"/>
    </location>
</feature>
<dbReference type="GO" id="GO:0046417">
    <property type="term" value="P:chorismate metabolic process"/>
    <property type="evidence" value="ECO:0007669"/>
    <property type="project" value="InterPro"/>
</dbReference>
<reference evidence="10" key="2">
    <citation type="submission" date="2021-01" db="UniProtKB">
        <authorList>
            <consortium name="EnsemblPlants"/>
        </authorList>
    </citation>
    <scope>IDENTIFICATION</scope>
</reference>
<dbReference type="NCBIfam" id="TIGR01802">
    <property type="entry name" value="CM_pl-yst"/>
    <property type="match status" value="1"/>
</dbReference>
<evidence type="ECO:0000256" key="6">
    <source>
        <dbReference type="ARBA" id="ARBA00022605"/>
    </source>
</evidence>
<dbReference type="Pfam" id="PF01817">
    <property type="entry name" value="CM_2"/>
    <property type="match status" value="1"/>
</dbReference>
<reference evidence="11" key="1">
    <citation type="journal article" date="2016" name="G3 (Bethesda)">
        <title>First Draft Assembly and Annotation of the Genome of a California Endemic Oak Quercus lobata Nee (Fagaceae).</title>
        <authorList>
            <person name="Sork V.L."/>
            <person name="Fitz-Gibbon S.T."/>
            <person name="Puiu D."/>
            <person name="Crepeau M."/>
            <person name="Gugger P.F."/>
            <person name="Sherman R."/>
            <person name="Stevens K."/>
            <person name="Langley C.H."/>
            <person name="Pellegrini M."/>
            <person name="Salzberg S.L."/>
        </authorList>
    </citation>
    <scope>NUCLEOTIDE SEQUENCE [LARGE SCALE GENOMIC DNA]</scope>
    <source>
        <strain evidence="11">cv. SW786</strain>
    </source>
</reference>
<evidence type="ECO:0000256" key="2">
    <source>
        <dbReference type="ARBA" id="ARBA00004496"/>
    </source>
</evidence>
<proteinExistence type="predicted"/>
<accession>A0A7N2KUH7</accession>
<keyword evidence="5" id="KW-0963">Cytoplasm</keyword>
<dbReference type="InterPro" id="IPR036263">
    <property type="entry name" value="Chorismate_II_sf"/>
</dbReference>
<dbReference type="InParanoid" id="A0A7N2KUH7"/>
<dbReference type="GO" id="GO:0009073">
    <property type="term" value="P:aromatic amino acid family biosynthetic process"/>
    <property type="evidence" value="ECO:0007669"/>
    <property type="project" value="UniProtKB-KW"/>
</dbReference>
<dbReference type="InterPro" id="IPR037039">
    <property type="entry name" value="CM_AroQ_sf_eucaryotic"/>
</dbReference>
<dbReference type="EnsemblPlants" id="QL02p018947:mrna">
    <property type="protein sequence ID" value="QL02p018947:mrna"/>
    <property type="gene ID" value="QL02p018947"/>
</dbReference>
<evidence type="ECO:0000256" key="7">
    <source>
        <dbReference type="ARBA" id="ARBA00023141"/>
    </source>
</evidence>
<dbReference type="GO" id="GO:0004106">
    <property type="term" value="F:chorismate mutase activity"/>
    <property type="evidence" value="ECO:0007669"/>
    <property type="project" value="UniProtKB-EC"/>
</dbReference>
<evidence type="ECO:0000313" key="10">
    <source>
        <dbReference type="EnsemblPlants" id="QL02p018947:mrna"/>
    </source>
</evidence>
<keyword evidence="8" id="KW-0413">Isomerase</keyword>
<dbReference type="PANTHER" id="PTHR21145:SF12">
    <property type="entry name" value="CHORISMATE MUTASE"/>
    <property type="match status" value="1"/>
</dbReference>
<evidence type="ECO:0000313" key="11">
    <source>
        <dbReference type="Proteomes" id="UP000594261"/>
    </source>
</evidence>
<keyword evidence="6" id="KW-0028">Amino-acid biosynthesis</keyword>
<dbReference type="UniPathway" id="UPA00120">
    <property type="reaction ID" value="UER00203"/>
</dbReference>
<dbReference type="OMA" id="FLDWALM"/>
<sequence>MELEVGLVSFTPGGGNKEVRGRRVGPPHSSRLARAHAKSAYNKNSQPPFHPSIHKALFLRFLTSPPTLPDSSATTSPHQTPKVRNSMANGVTLESVRQSLIRQEDTIIFSLIERARFPSNSPTYNESYVSTPTFSGSLVHFVVKETEALQAKAGRYANPEEHPFFPDNLPPSVVPPYNFTEILHPPAASININKDIWDMYFKKLLQLFAAPGDDGNYASTAASDLVCLQALSRRIHYGKLVAEVKFRESPKEYEPAIRAKDRDALMKLLTFASVEEAVKKRVAKKAMVFGQEVTLNNDDNKGKYKVDPTVVSRLYGDWIMPLTKLVQVEYLLRRLD</sequence>
<dbReference type="FunFam" id="1.10.590.10:FF:000001">
    <property type="entry name" value="Chorismate mutase"/>
    <property type="match status" value="1"/>
</dbReference>
<evidence type="ECO:0000259" key="9">
    <source>
        <dbReference type="Pfam" id="PF01817"/>
    </source>
</evidence>
<dbReference type="FunCoup" id="A0A7N2KUH7">
    <property type="interactions" value="687"/>
</dbReference>
<evidence type="ECO:0000256" key="5">
    <source>
        <dbReference type="ARBA" id="ARBA00022490"/>
    </source>
</evidence>
<comment type="subcellular location">
    <subcellularLocation>
        <location evidence="2">Cytoplasm</location>
    </subcellularLocation>
</comment>
<evidence type="ECO:0000256" key="4">
    <source>
        <dbReference type="ARBA" id="ARBA00012404"/>
    </source>
</evidence>
<dbReference type="InterPro" id="IPR008238">
    <property type="entry name" value="Chorismate_mutase_AroQ_euk"/>
</dbReference>
<dbReference type="InterPro" id="IPR002701">
    <property type="entry name" value="CM_II_prokaryot"/>
</dbReference>
<evidence type="ECO:0000256" key="1">
    <source>
        <dbReference type="ARBA" id="ARBA00000824"/>
    </source>
</evidence>
<dbReference type="Gene3D" id="1.10.590.10">
    <property type="entry name" value="Chorismate mutase, AroQ class superfamily, eukaryotic"/>
    <property type="match status" value="1"/>
</dbReference>
<dbReference type="PROSITE" id="PS51169">
    <property type="entry name" value="CHORISMATE_MUT_3"/>
    <property type="match status" value="1"/>
</dbReference>
<dbReference type="SUPFAM" id="SSF48600">
    <property type="entry name" value="Chorismate mutase II"/>
    <property type="match status" value="1"/>
</dbReference>
<dbReference type="Gramene" id="QL02p018947:mrna">
    <property type="protein sequence ID" value="QL02p018947:mrna"/>
    <property type="gene ID" value="QL02p018947"/>
</dbReference>
<dbReference type="GO" id="GO:0042803">
    <property type="term" value="F:protein homodimerization activity"/>
    <property type="evidence" value="ECO:0007669"/>
    <property type="project" value="UniProtKB-ARBA"/>
</dbReference>
<dbReference type="PANTHER" id="PTHR21145">
    <property type="entry name" value="CHORISMATE MUTASE"/>
    <property type="match status" value="1"/>
</dbReference>
<dbReference type="GO" id="GO:1901747">
    <property type="term" value="P:prephenate(2-) biosynthetic process"/>
    <property type="evidence" value="ECO:0007669"/>
    <property type="project" value="UniProtKB-ARBA"/>
</dbReference>
<dbReference type="EC" id="5.4.99.5" evidence="4"/>
<organism evidence="10 11">
    <name type="scientific">Quercus lobata</name>
    <name type="common">Valley oak</name>
    <dbReference type="NCBI Taxonomy" id="97700"/>
    <lineage>
        <taxon>Eukaryota</taxon>
        <taxon>Viridiplantae</taxon>
        <taxon>Streptophyta</taxon>
        <taxon>Embryophyta</taxon>
        <taxon>Tracheophyta</taxon>
        <taxon>Spermatophyta</taxon>
        <taxon>Magnoliopsida</taxon>
        <taxon>eudicotyledons</taxon>
        <taxon>Gunneridae</taxon>
        <taxon>Pentapetalae</taxon>
        <taxon>rosids</taxon>
        <taxon>fabids</taxon>
        <taxon>Fagales</taxon>
        <taxon>Fagaceae</taxon>
        <taxon>Quercus</taxon>
    </lineage>
</organism>
<dbReference type="Proteomes" id="UP000594261">
    <property type="component" value="Chromosome 2"/>
</dbReference>
<evidence type="ECO:0000256" key="8">
    <source>
        <dbReference type="ARBA" id="ARBA00023235"/>
    </source>
</evidence>
<keyword evidence="7" id="KW-0057">Aromatic amino acid biosynthesis</keyword>
<evidence type="ECO:0000256" key="3">
    <source>
        <dbReference type="ARBA" id="ARBA00004817"/>
    </source>
</evidence>